<keyword evidence="1" id="KW-0472">Membrane</keyword>
<feature type="transmembrane region" description="Helical" evidence="1">
    <location>
        <begin position="197"/>
        <end position="220"/>
    </location>
</feature>
<feature type="domain" description="TRAP C4-dicarboxylate transport system permease DctM subunit" evidence="2">
    <location>
        <begin position="140"/>
        <end position="593"/>
    </location>
</feature>
<feature type="transmembrane region" description="Helical" evidence="1">
    <location>
        <begin position="30"/>
        <end position="48"/>
    </location>
</feature>
<keyword evidence="1" id="KW-0812">Transmembrane</keyword>
<evidence type="ECO:0000256" key="1">
    <source>
        <dbReference type="SAM" id="Phobius"/>
    </source>
</evidence>
<organism evidence="3">
    <name type="scientific">hydrothermal vent metagenome</name>
    <dbReference type="NCBI Taxonomy" id="652676"/>
    <lineage>
        <taxon>unclassified sequences</taxon>
        <taxon>metagenomes</taxon>
        <taxon>ecological metagenomes</taxon>
    </lineage>
</organism>
<dbReference type="Pfam" id="PF06808">
    <property type="entry name" value="DctM"/>
    <property type="match status" value="1"/>
</dbReference>
<reference evidence="3" key="1">
    <citation type="submission" date="2018-06" db="EMBL/GenBank/DDBJ databases">
        <authorList>
            <person name="Zhirakovskaya E."/>
        </authorList>
    </citation>
    <scope>NUCLEOTIDE SEQUENCE</scope>
</reference>
<feature type="transmembrane region" description="Helical" evidence="1">
    <location>
        <begin position="637"/>
        <end position="662"/>
    </location>
</feature>
<feature type="transmembrane region" description="Helical" evidence="1">
    <location>
        <begin position="454"/>
        <end position="475"/>
    </location>
</feature>
<feature type="transmembrane region" description="Helical" evidence="1">
    <location>
        <begin position="157"/>
        <end position="177"/>
    </location>
</feature>
<dbReference type="InterPro" id="IPR011853">
    <property type="entry name" value="TRAP_DctM-Dct_fused"/>
</dbReference>
<dbReference type="NCBIfam" id="TIGR02123">
    <property type="entry name" value="TRAP_fused"/>
    <property type="match status" value="1"/>
</dbReference>
<feature type="transmembrane region" description="Helical" evidence="1">
    <location>
        <begin position="126"/>
        <end position="145"/>
    </location>
</feature>
<feature type="transmembrane region" description="Helical" evidence="1">
    <location>
        <begin position="60"/>
        <end position="77"/>
    </location>
</feature>
<evidence type="ECO:0000313" key="3">
    <source>
        <dbReference type="EMBL" id="VAW18296.1"/>
    </source>
</evidence>
<feature type="transmembrane region" description="Helical" evidence="1">
    <location>
        <begin position="569"/>
        <end position="589"/>
    </location>
</feature>
<feature type="transmembrane region" description="Helical" evidence="1">
    <location>
        <begin position="427"/>
        <end position="447"/>
    </location>
</feature>
<protein>
    <submittedName>
        <fullName evidence="3">TRAP-type uncharacterized transport system, fused permease component</fullName>
    </submittedName>
</protein>
<gene>
    <name evidence="3" type="ORF">MNBD_ALPHA09-2012</name>
</gene>
<dbReference type="PANTHER" id="PTHR43849:SF2">
    <property type="entry name" value="BLL3936 PROTEIN"/>
    <property type="match status" value="1"/>
</dbReference>
<feature type="transmembrane region" description="Helical" evidence="1">
    <location>
        <begin position="509"/>
        <end position="529"/>
    </location>
</feature>
<dbReference type="PANTHER" id="PTHR43849">
    <property type="entry name" value="BLL3936 PROTEIN"/>
    <property type="match status" value="1"/>
</dbReference>
<feature type="transmembrane region" description="Helical" evidence="1">
    <location>
        <begin position="601"/>
        <end position="625"/>
    </location>
</feature>
<feature type="transmembrane region" description="Helical" evidence="1">
    <location>
        <begin position="391"/>
        <end position="407"/>
    </location>
</feature>
<feature type="transmembrane region" description="Helical" evidence="1">
    <location>
        <begin position="323"/>
        <end position="342"/>
    </location>
</feature>
<feature type="transmembrane region" description="Helical" evidence="1">
    <location>
        <begin position="89"/>
        <end position="114"/>
    </location>
</feature>
<dbReference type="InterPro" id="IPR010656">
    <property type="entry name" value="DctM"/>
</dbReference>
<proteinExistence type="predicted"/>
<keyword evidence="1" id="KW-1133">Transmembrane helix</keyword>
<evidence type="ECO:0000259" key="2">
    <source>
        <dbReference type="Pfam" id="PF06808"/>
    </source>
</evidence>
<feature type="transmembrane region" description="Helical" evidence="1">
    <location>
        <begin position="362"/>
        <end position="384"/>
    </location>
</feature>
<accession>A0A3B0UFA2</accession>
<feature type="transmembrane region" description="Helical" evidence="1">
    <location>
        <begin position="481"/>
        <end position="502"/>
    </location>
</feature>
<sequence>MSSDQSTKSLSDLERRYDPEVEFRATGKKIGYVITLLLVAMSVYHFYASGFGLIRELLHRGIHLSFVLGLVFLLFGFRRNLTTDLARPAWYRIGGIGILDIALAITAVAVSLYLPLLPAEIVAQRVGAPSTSDVVMGTVLLVLVLEATRRSVGFTMPLIACVFVAYAIFGTYAPGALKHPGASWTGLINHLYMTNQGIYGVALGVVAKYVFLFVLFGVLATRIGLGKLFIDLASVVAGRYSGGPAKVAIFSSAMLGTISGSSIANTVTTGSLTIPAMKKVGYQPHFAAAVEATSSTGGQITPPIMGAAAFIMVEFLEIPYREVLLAALFPAALHYFGIFIMVHLEAKRLGLRGLRPDEMPNAFSMLSQHWLTVAPLIVLVYLIVSGRTPDYAAVWGIIACVVVGFINPKNRLTIPDFIDTLATGARYALAVGAAAAAVGIIVGVVTLTGTGFRLSFVVTQIAADIGGWISSGWLADYLTQNGLTLFFTLVFTAFACVIMGAGIPTTATYIILVSVAAPALALLGVQPLVAHFFVFYYGVLADITPPVALAAYAGAGIAGANPFRTGNTAFRLGIAKAIVPFVFVYSPALLLVTPEYNLTDFLITLMGAMIGIGLIGIGFSGFLLTNMGRLERVWITVAALFFVAPGAISMGVGFLLVLPVLVRQVLAYRKARPGGEQAGAADMEKL</sequence>
<dbReference type="AlphaFoldDB" id="A0A3B0UFA2"/>
<name>A0A3B0UFA2_9ZZZZ</name>
<dbReference type="EMBL" id="UOEM01000113">
    <property type="protein sequence ID" value="VAW18296.1"/>
    <property type="molecule type" value="Genomic_DNA"/>
</dbReference>
<feature type="transmembrane region" description="Helical" evidence="1">
    <location>
        <begin position="535"/>
        <end position="557"/>
    </location>
</feature>